<dbReference type="PANTHER" id="PTHR16795">
    <property type="entry name" value="LIMBIN/ELLIS-VAN CREVELD PROTEIN"/>
    <property type="match status" value="1"/>
</dbReference>
<dbReference type="InterPro" id="IPR026501">
    <property type="entry name" value="Limbin/EVC"/>
</dbReference>
<keyword evidence="5" id="KW-0963">Cytoplasm</keyword>
<dbReference type="AlphaFoldDB" id="A0A8C5KYV0"/>
<name>A0A8C5KYV0_JACJA</name>
<feature type="region of interest" description="Disordered" evidence="12">
    <location>
        <begin position="26"/>
        <end position="57"/>
    </location>
</feature>
<dbReference type="Proteomes" id="UP000694385">
    <property type="component" value="Unassembled WGS sequence"/>
</dbReference>
<reference evidence="13" key="2">
    <citation type="submission" date="2025-09" db="UniProtKB">
        <authorList>
            <consortium name="Ensembl"/>
        </authorList>
    </citation>
    <scope>IDENTIFICATION</scope>
</reference>
<dbReference type="PANTHER" id="PTHR16795:SF13">
    <property type="entry name" value="EVC COMPLEX MEMBER EVC"/>
    <property type="match status" value="1"/>
</dbReference>
<sequence length="957" mass="108441">GLWLGRRAGRLRPRLQKDNPHRLLRTSEPAAQSLRDPGSPSRRCNREAPMCRDEDAPEVSLSNITAFALKARVVYPINQKFRPLADGSSNPSLHETSPQGPAALPHQPTEASPASSLGSLSQAGKDDGSSSSSMHSTASEDRLLSRAFLWVGSFPEVLACESADIDLCVYSLHLKALLRVDAVLRQEKHLVGGSIYACIFSFFTCFLLTSLHQDLEELEKGLQTRLANMEMLGASDSGYITLADVEKKERECSELLMDHMEAFWKQMENIQPFLVDQFKCSSSKVRQIMTVLTERMIAAEGLLRDSQDLCALDTLERTLGRTHMARVVEFLRTQIQEETRCRLTAISRCLELLTVQGQLSSRQKEELLTQQHKAFWEEAEHFSREFIQRGKGLVQASQARQAEETAELMLAQEEERRSFLTDSQLTSDPEKFLKDFHKVLERQRLTQSDREEEEDIRITEAMAALCQELYCCTMETFQKFVDTLFLQTLPGMSSLLVAECEALRQQVQEQAARQLGKADRFRRQQWGLLIDFLEQDRQVWLEECALSTVLQTQLRTDQESAIHGVLDRLSGLSEESTRGVLQGHKLLLCSALRRLALRGLAFTALVQMRLSGKKRLLQELREQLVLEQGAAPCLEEHQWQLLRALEARILEEAARLQDETQQTRLRLQQQLLAEVREAGQLLQRRAERALGQALVAHARSTASRTRARDREDFKRALVETVVESVYVTGTGVSRLVQVYYERVGRLLQDHEERVLHHLNTLQGERIDAYKLRKKRELSDPLSGSQTAGDGCGAPQAVHERMLLQQRRFLDLLTMHQRSRLDTQRQKARALEQLEAQLETQLQEAEQSFTSELAALARVPLTENKALCSKRGLPEKPVRTTRKKAPPREREEQGLPNDEDPALGDRATGPLRCEGLLAGLSLPDTPFLHVSRSQRLDRQDSDAGYGGNSKMLKKRSNL</sequence>
<evidence type="ECO:0000256" key="3">
    <source>
        <dbReference type="ARBA" id="ARBA00004309"/>
    </source>
</evidence>
<dbReference type="GO" id="GO:0060170">
    <property type="term" value="C:ciliary membrane"/>
    <property type="evidence" value="ECO:0007669"/>
    <property type="project" value="UniProtKB-SubCell"/>
</dbReference>
<dbReference type="GeneTree" id="ENSGT00940000154127"/>
<keyword evidence="6" id="KW-0812">Transmembrane</keyword>
<keyword evidence="4" id="KW-1003">Cell membrane</keyword>
<feature type="compositionally biased region" description="Basic and acidic residues" evidence="12">
    <location>
        <begin position="44"/>
        <end position="54"/>
    </location>
</feature>
<feature type="coiled-coil region" evidence="11">
    <location>
        <begin position="642"/>
        <end position="670"/>
    </location>
</feature>
<feature type="compositionally biased region" description="Polar residues" evidence="12">
    <location>
        <begin position="109"/>
        <end position="122"/>
    </location>
</feature>
<keyword evidence="8" id="KW-0472">Membrane</keyword>
<feature type="coiled-coil region" evidence="11">
    <location>
        <begin position="820"/>
        <end position="850"/>
    </location>
</feature>
<dbReference type="OMA" id="KDGQVWS"/>
<evidence type="ECO:0000256" key="11">
    <source>
        <dbReference type="SAM" id="Coils"/>
    </source>
</evidence>
<evidence type="ECO:0000256" key="10">
    <source>
        <dbReference type="ARBA" id="ARBA00023273"/>
    </source>
</evidence>
<evidence type="ECO:0000256" key="8">
    <source>
        <dbReference type="ARBA" id="ARBA00023136"/>
    </source>
</evidence>
<evidence type="ECO:0000256" key="6">
    <source>
        <dbReference type="ARBA" id="ARBA00022692"/>
    </source>
</evidence>
<evidence type="ECO:0000256" key="4">
    <source>
        <dbReference type="ARBA" id="ARBA00022475"/>
    </source>
</evidence>
<dbReference type="Ensembl" id="ENSJJAT00000021524.1">
    <property type="protein sequence ID" value="ENSJJAP00000015020.1"/>
    <property type="gene ID" value="ENSJJAG00000017287.1"/>
</dbReference>
<keyword evidence="11" id="KW-0175">Coiled coil</keyword>
<feature type="region of interest" description="Disordered" evidence="12">
    <location>
        <begin position="867"/>
        <end position="908"/>
    </location>
</feature>
<keyword evidence="9" id="KW-0206">Cytoskeleton</keyword>
<feature type="compositionally biased region" description="Polar residues" evidence="12">
    <location>
        <begin position="87"/>
        <end position="99"/>
    </location>
</feature>
<dbReference type="GO" id="GO:0098797">
    <property type="term" value="C:plasma membrane protein complex"/>
    <property type="evidence" value="ECO:0007669"/>
    <property type="project" value="Ensembl"/>
</dbReference>
<dbReference type="GO" id="GO:0003416">
    <property type="term" value="P:endochondral bone growth"/>
    <property type="evidence" value="ECO:0007669"/>
    <property type="project" value="Ensembl"/>
</dbReference>
<protein>
    <submittedName>
        <fullName evidence="13">EvC ciliary complex subunit 1</fullName>
    </submittedName>
</protein>
<feature type="region of interest" description="Disordered" evidence="12">
    <location>
        <begin position="84"/>
        <end position="136"/>
    </location>
</feature>
<evidence type="ECO:0000313" key="13">
    <source>
        <dbReference type="Ensembl" id="ENSJJAP00000015020.1"/>
    </source>
</evidence>
<keyword evidence="7" id="KW-1133">Transmembrane helix</keyword>
<dbReference type="GO" id="GO:0045880">
    <property type="term" value="P:positive regulation of smoothened signaling pathway"/>
    <property type="evidence" value="ECO:0007669"/>
    <property type="project" value="Ensembl"/>
</dbReference>
<reference evidence="13" key="1">
    <citation type="submission" date="2025-08" db="UniProtKB">
        <authorList>
            <consortium name="Ensembl"/>
        </authorList>
    </citation>
    <scope>IDENTIFICATION</scope>
</reference>
<evidence type="ECO:0000256" key="2">
    <source>
        <dbReference type="ARBA" id="ARBA00004162"/>
    </source>
</evidence>
<gene>
    <name evidence="13" type="primary">Evc</name>
</gene>
<feature type="region of interest" description="Disordered" evidence="12">
    <location>
        <begin position="929"/>
        <end position="957"/>
    </location>
</feature>
<accession>A0A8C5KYV0</accession>
<dbReference type="GO" id="GO:0036064">
    <property type="term" value="C:ciliary basal body"/>
    <property type="evidence" value="ECO:0007669"/>
    <property type="project" value="Ensembl"/>
</dbReference>
<evidence type="ECO:0000256" key="1">
    <source>
        <dbReference type="ARBA" id="ARBA00004120"/>
    </source>
</evidence>
<organism evidence="13 14">
    <name type="scientific">Jaculus jaculus</name>
    <name type="common">Lesser Egyptian jerboa</name>
    <dbReference type="NCBI Taxonomy" id="51337"/>
    <lineage>
        <taxon>Eukaryota</taxon>
        <taxon>Metazoa</taxon>
        <taxon>Chordata</taxon>
        <taxon>Craniata</taxon>
        <taxon>Vertebrata</taxon>
        <taxon>Euteleostomi</taxon>
        <taxon>Mammalia</taxon>
        <taxon>Eutheria</taxon>
        <taxon>Euarchontoglires</taxon>
        <taxon>Glires</taxon>
        <taxon>Rodentia</taxon>
        <taxon>Myomorpha</taxon>
        <taxon>Dipodoidea</taxon>
        <taxon>Dipodidae</taxon>
        <taxon>Dipodinae</taxon>
        <taxon>Jaculus</taxon>
    </lineage>
</organism>
<evidence type="ECO:0000256" key="12">
    <source>
        <dbReference type="SAM" id="MobiDB-lite"/>
    </source>
</evidence>
<proteinExistence type="predicted"/>
<keyword evidence="14" id="KW-1185">Reference proteome</keyword>
<keyword evidence="10" id="KW-0966">Cell projection</keyword>
<evidence type="ECO:0000256" key="7">
    <source>
        <dbReference type="ARBA" id="ARBA00022989"/>
    </source>
</evidence>
<evidence type="ECO:0000256" key="5">
    <source>
        <dbReference type="ARBA" id="ARBA00022490"/>
    </source>
</evidence>
<evidence type="ECO:0000313" key="14">
    <source>
        <dbReference type="Proteomes" id="UP000694385"/>
    </source>
</evidence>
<dbReference type="GO" id="GO:0007224">
    <property type="term" value="P:smoothened signaling pathway"/>
    <property type="evidence" value="ECO:0007669"/>
    <property type="project" value="InterPro"/>
</dbReference>
<comment type="subcellular location">
    <subcellularLocation>
        <location evidence="2">Cell membrane</location>
        <topology evidence="2">Single-pass membrane protein</topology>
    </subcellularLocation>
    <subcellularLocation>
        <location evidence="3">Cell projection</location>
        <location evidence="3">Cilium membrane</location>
    </subcellularLocation>
    <subcellularLocation>
        <location evidence="1">Cytoplasm</location>
        <location evidence="1">Cytoskeleton</location>
        <location evidence="1">Cilium basal body</location>
    </subcellularLocation>
</comment>
<evidence type="ECO:0000256" key="9">
    <source>
        <dbReference type="ARBA" id="ARBA00023212"/>
    </source>
</evidence>